<feature type="chain" id="PRO_5043028785" description="non-specific serine/threonine protein kinase" evidence="7">
    <location>
        <begin position="26"/>
        <end position="320"/>
    </location>
</feature>
<proteinExistence type="predicted"/>
<keyword evidence="4" id="KW-0325">Glycoprotein</keyword>
<evidence type="ECO:0000256" key="1">
    <source>
        <dbReference type="ARBA" id="ARBA00004167"/>
    </source>
</evidence>
<evidence type="ECO:0000259" key="8">
    <source>
        <dbReference type="Pfam" id="PF13947"/>
    </source>
</evidence>
<feature type="domain" description="Wall-associated receptor kinase galacturonan-binding" evidence="8">
    <location>
        <begin position="36"/>
        <end position="96"/>
    </location>
</feature>
<dbReference type="PANTHER" id="PTHR33355">
    <property type="entry name" value="WALL-ASSOCIATED RECEPTOR KINASE CARBOXY-TERMINAL PROTEIN-RELATED"/>
    <property type="match status" value="1"/>
</dbReference>
<dbReference type="GO" id="GO:0016020">
    <property type="term" value="C:membrane"/>
    <property type="evidence" value="ECO:0007669"/>
    <property type="project" value="UniProtKB-SubCell"/>
</dbReference>
<evidence type="ECO:0000256" key="5">
    <source>
        <dbReference type="ARBA" id="ARBA00047899"/>
    </source>
</evidence>
<sequence length="320" mass="34434">MSPTFISWLLLNICLLASFLRPLSAAIPIIPINGTCSDACGKISIKFPFGTGFGCGHPDFARYIKCSSGTLQLSTVTGIYTISSIDYSTHSLLVTDPLMSTCNSMQNSGSFSLDRASPFTLTSDNTFVLLGCSTTSPVFDPNEDLCDTGSGSRLCKGLYSCKGVTGIGLQQNAQISTCCVYESPTGLGSGYELDLPKLQCSSYTSIYGFGGDEGDPMKWNFGMSLQYNDSYYSEACKSCEESGGLCGFAGLDQSFACVCQNGLNTTTNCYGRGYAWSGTWGPKIQNKISIRGIECQCLLYCFTSCSFPFAPKVFRMILRV</sequence>
<feature type="domain" description="Wall-associated receptor kinase C-terminal" evidence="9">
    <location>
        <begin position="222"/>
        <end position="262"/>
    </location>
</feature>
<dbReference type="EMBL" id="JBBPBK010000010">
    <property type="protein sequence ID" value="KAK9277453.1"/>
    <property type="molecule type" value="Genomic_DNA"/>
</dbReference>
<name>A0AAP0RI45_LIQFO</name>
<comment type="catalytic activity">
    <reaction evidence="6">
        <text>L-seryl-[protein] + ATP = O-phospho-L-seryl-[protein] + ADP + H(+)</text>
        <dbReference type="Rhea" id="RHEA:17989"/>
        <dbReference type="Rhea" id="RHEA-COMP:9863"/>
        <dbReference type="Rhea" id="RHEA-COMP:11604"/>
        <dbReference type="ChEBI" id="CHEBI:15378"/>
        <dbReference type="ChEBI" id="CHEBI:29999"/>
        <dbReference type="ChEBI" id="CHEBI:30616"/>
        <dbReference type="ChEBI" id="CHEBI:83421"/>
        <dbReference type="ChEBI" id="CHEBI:456216"/>
        <dbReference type="EC" id="2.7.11.1"/>
    </reaction>
</comment>
<comment type="subcellular location">
    <subcellularLocation>
        <location evidence="1">Membrane</location>
        <topology evidence="1">Single-pass membrane protein</topology>
    </subcellularLocation>
</comment>
<evidence type="ECO:0000256" key="6">
    <source>
        <dbReference type="ARBA" id="ARBA00048679"/>
    </source>
</evidence>
<dbReference type="GO" id="GO:0004674">
    <property type="term" value="F:protein serine/threonine kinase activity"/>
    <property type="evidence" value="ECO:0007669"/>
    <property type="project" value="UniProtKB-EC"/>
</dbReference>
<dbReference type="AlphaFoldDB" id="A0AAP0RI45"/>
<dbReference type="PANTHER" id="PTHR33355:SF13">
    <property type="entry name" value="WALL-ASSOCIATED RECEPTOR KINASE 3-LIKE"/>
    <property type="match status" value="1"/>
</dbReference>
<organism evidence="10 11">
    <name type="scientific">Liquidambar formosana</name>
    <name type="common">Formosan gum</name>
    <dbReference type="NCBI Taxonomy" id="63359"/>
    <lineage>
        <taxon>Eukaryota</taxon>
        <taxon>Viridiplantae</taxon>
        <taxon>Streptophyta</taxon>
        <taxon>Embryophyta</taxon>
        <taxon>Tracheophyta</taxon>
        <taxon>Spermatophyta</taxon>
        <taxon>Magnoliopsida</taxon>
        <taxon>eudicotyledons</taxon>
        <taxon>Gunneridae</taxon>
        <taxon>Pentapetalae</taxon>
        <taxon>Saxifragales</taxon>
        <taxon>Altingiaceae</taxon>
        <taxon>Liquidambar</taxon>
    </lineage>
</organism>
<evidence type="ECO:0000259" key="9">
    <source>
        <dbReference type="Pfam" id="PF14380"/>
    </source>
</evidence>
<accession>A0AAP0RI45</accession>
<comment type="catalytic activity">
    <reaction evidence="5">
        <text>L-threonyl-[protein] + ATP = O-phospho-L-threonyl-[protein] + ADP + H(+)</text>
        <dbReference type="Rhea" id="RHEA:46608"/>
        <dbReference type="Rhea" id="RHEA-COMP:11060"/>
        <dbReference type="Rhea" id="RHEA-COMP:11605"/>
        <dbReference type="ChEBI" id="CHEBI:15378"/>
        <dbReference type="ChEBI" id="CHEBI:30013"/>
        <dbReference type="ChEBI" id="CHEBI:30616"/>
        <dbReference type="ChEBI" id="CHEBI:61977"/>
        <dbReference type="ChEBI" id="CHEBI:456216"/>
        <dbReference type="EC" id="2.7.11.1"/>
    </reaction>
</comment>
<comment type="caution">
    <text evidence="10">The sequence shown here is derived from an EMBL/GenBank/DDBJ whole genome shotgun (WGS) entry which is preliminary data.</text>
</comment>
<dbReference type="Pfam" id="PF14380">
    <property type="entry name" value="WAK_assoc"/>
    <property type="match status" value="1"/>
</dbReference>
<evidence type="ECO:0000313" key="10">
    <source>
        <dbReference type="EMBL" id="KAK9277453.1"/>
    </source>
</evidence>
<evidence type="ECO:0000256" key="3">
    <source>
        <dbReference type="ARBA" id="ARBA00022729"/>
    </source>
</evidence>
<evidence type="ECO:0000313" key="11">
    <source>
        <dbReference type="Proteomes" id="UP001415857"/>
    </source>
</evidence>
<evidence type="ECO:0000256" key="4">
    <source>
        <dbReference type="ARBA" id="ARBA00023180"/>
    </source>
</evidence>
<keyword evidence="3 7" id="KW-0732">Signal</keyword>
<keyword evidence="11" id="KW-1185">Reference proteome</keyword>
<dbReference type="Pfam" id="PF13947">
    <property type="entry name" value="GUB_WAK_bind"/>
    <property type="match status" value="1"/>
</dbReference>
<dbReference type="GO" id="GO:0030247">
    <property type="term" value="F:polysaccharide binding"/>
    <property type="evidence" value="ECO:0007669"/>
    <property type="project" value="InterPro"/>
</dbReference>
<reference evidence="10 11" key="1">
    <citation type="journal article" date="2024" name="Plant J.">
        <title>Genome sequences and population genomics reveal climatic adaptation and genomic divergence between two closely related sweetgum species.</title>
        <authorList>
            <person name="Xu W.Q."/>
            <person name="Ren C.Q."/>
            <person name="Zhang X.Y."/>
            <person name="Comes H.P."/>
            <person name="Liu X.H."/>
            <person name="Li Y.G."/>
            <person name="Kettle C.J."/>
            <person name="Jalonen R."/>
            <person name="Gaisberger H."/>
            <person name="Ma Y.Z."/>
            <person name="Qiu Y.X."/>
        </authorList>
    </citation>
    <scope>NUCLEOTIDE SEQUENCE [LARGE SCALE GENOMIC DNA]</scope>
    <source>
        <strain evidence="10">Hangzhou</strain>
    </source>
</reference>
<dbReference type="EC" id="2.7.11.1" evidence="2"/>
<evidence type="ECO:0000256" key="7">
    <source>
        <dbReference type="SAM" id="SignalP"/>
    </source>
</evidence>
<protein>
    <recommendedName>
        <fullName evidence="2">non-specific serine/threonine protein kinase</fullName>
        <ecNumber evidence="2">2.7.11.1</ecNumber>
    </recommendedName>
</protein>
<evidence type="ECO:0000256" key="2">
    <source>
        <dbReference type="ARBA" id="ARBA00012513"/>
    </source>
</evidence>
<gene>
    <name evidence="10" type="ORF">L1049_006997</name>
</gene>
<dbReference type="InterPro" id="IPR025287">
    <property type="entry name" value="WAK_GUB"/>
</dbReference>
<feature type="signal peptide" evidence="7">
    <location>
        <begin position="1"/>
        <end position="25"/>
    </location>
</feature>
<dbReference type="InterPro" id="IPR032872">
    <property type="entry name" value="WAK_assoc_C"/>
</dbReference>
<dbReference type="Proteomes" id="UP001415857">
    <property type="component" value="Unassembled WGS sequence"/>
</dbReference>